<dbReference type="EMBL" id="LZYB01000005">
    <property type="protein sequence ID" value="OBV10516.1"/>
    <property type="molecule type" value="Genomic_DNA"/>
</dbReference>
<dbReference type="Proteomes" id="UP000092484">
    <property type="component" value="Unassembled WGS sequence"/>
</dbReference>
<accession>A0A1A7BFJ4</accession>
<sequence length="315" mass="33356">MADWQANIALGGVREGSTPWQGTAALGLTARRGEWRLRSGLTAADRDGWRLEGGNLSAARNLGQGAIALDFDWHADSGRIGGGVSFSQQIGALGLSAGIGREAEGWRFGIGLTMGLWRGPTRWRTSPSGIARSGAIMAEMFVDEDGDGARGAEEEAVAGGRFLVGAALRREATDADGTVLIRGIAPGPDVDVETQLSSLEDFTLRPMRAGDRLTLRPGEVRHLPVPLHATGSIELQVLLAAGDRLTPRSGVPVILRDGDGREVARALSDFEGFVLFDALAFGTWQAEAVGQRSAVIVLSRTETDKRVRVLVPAAQ</sequence>
<dbReference type="STRING" id="1300349.I603_2118"/>
<comment type="caution">
    <text evidence="1">The sequence shown here is derived from an EMBL/GenBank/DDBJ whole genome shotgun (WGS) entry which is preliminary data.</text>
</comment>
<evidence type="ECO:0000313" key="1">
    <source>
        <dbReference type="EMBL" id="OBV10516.1"/>
    </source>
</evidence>
<protein>
    <submittedName>
        <fullName evidence="1">Outer membrane protein</fullName>
    </submittedName>
</protein>
<organism evidence="1 2">
    <name type="scientific">Erythrobacter dokdonensis DSW-74</name>
    <dbReference type="NCBI Taxonomy" id="1300349"/>
    <lineage>
        <taxon>Bacteria</taxon>
        <taxon>Pseudomonadati</taxon>
        <taxon>Pseudomonadota</taxon>
        <taxon>Alphaproteobacteria</taxon>
        <taxon>Sphingomonadales</taxon>
        <taxon>Erythrobacteraceae</taxon>
        <taxon>Erythrobacter/Porphyrobacter group</taxon>
        <taxon>Erythrobacter</taxon>
    </lineage>
</organism>
<gene>
    <name evidence="1" type="ORF">I603_2118</name>
</gene>
<proteinExistence type="predicted"/>
<name>A0A1A7BFJ4_9SPHN</name>
<reference evidence="1 2" key="1">
    <citation type="submission" date="2016-06" db="EMBL/GenBank/DDBJ databases">
        <title>Genome sequence of Porphyrobacter dokdonensis DSW-74.</title>
        <authorList>
            <person name="Kim J.F."/>
            <person name="Song J.Y."/>
        </authorList>
    </citation>
    <scope>NUCLEOTIDE SEQUENCE [LARGE SCALE GENOMIC DNA]</scope>
    <source>
        <strain evidence="1 2">DSW-74</strain>
    </source>
</reference>
<keyword evidence="2" id="KW-1185">Reference proteome</keyword>
<evidence type="ECO:0000313" key="2">
    <source>
        <dbReference type="Proteomes" id="UP000092484"/>
    </source>
</evidence>
<dbReference type="AlphaFoldDB" id="A0A1A7BFJ4"/>